<gene>
    <name evidence="5" type="ORF">DK869_06760</name>
</gene>
<dbReference type="InterPro" id="IPR015421">
    <property type="entry name" value="PyrdxlP-dep_Trfase_major"/>
</dbReference>
<comment type="cofactor">
    <cofactor evidence="1 4">
        <name>pyridoxal 5'-phosphate</name>
        <dbReference type="ChEBI" id="CHEBI:597326"/>
    </cofactor>
</comment>
<dbReference type="PIRSF" id="PIRSF001434">
    <property type="entry name" value="CGS"/>
    <property type="match status" value="1"/>
</dbReference>
<dbReference type="PANTHER" id="PTHR11808">
    <property type="entry name" value="TRANS-SULFURATION ENZYME FAMILY MEMBER"/>
    <property type="match status" value="1"/>
</dbReference>
<dbReference type="GO" id="GO:0016846">
    <property type="term" value="F:carbon-sulfur lyase activity"/>
    <property type="evidence" value="ECO:0007669"/>
    <property type="project" value="TreeGrafter"/>
</dbReference>
<dbReference type="CDD" id="cd00614">
    <property type="entry name" value="CGS_like"/>
    <property type="match status" value="1"/>
</dbReference>
<organism evidence="5 6">
    <name type="scientific">Commensalibacter melissae</name>
    <dbReference type="NCBI Taxonomy" id="2070537"/>
    <lineage>
        <taxon>Bacteria</taxon>
        <taxon>Pseudomonadati</taxon>
        <taxon>Pseudomonadota</taxon>
        <taxon>Alphaproteobacteria</taxon>
        <taxon>Acetobacterales</taxon>
        <taxon>Acetobacteraceae</taxon>
    </lineage>
</organism>
<evidence type="ECO:0000313" key="5">
    <source>
        <dbReference type="EMBL" id="PXZ00323.1"/>
    </source>
</evidence>
<dbReference type="PANTHER" id="PTHR11808:SF80">
    <property type="entry name" value="CYSTATHIONINE GAMMA-LYASE"/>
    <property type="match status" value="1"/>
</dbReference>
<keyword evidence="2 3" id="KW-0663">Pyridoxal phosphate</keyword>
<dbReference type="Gene3D" id="3.40.640.10">
    <property type="entry name" value="Type I PLP-dependent aspartate aminotransferase-like (Major domain)"/>
    <property type="match status" value="1"/>
</dbReference>
<sequence length="402" mass="44599">MNKTSSHRLATRLLHDNIERSSFAETCEALFLTSGFIYESAEQAERTFQKKERHYQYSRVNNPTITNLENRLIHLEEAECCVATSTGMSAIFAALFSNLKHGDRVIASKALFGSSYWIVENFLPKLGIETAFVEGTNIQEWKKALSKPAAAVLIESPSNPMLDILDIRQIADLTHQAGGILIIDNVFATPLYQKPLKVGADLVVYSCTKHMDGQGRVLGGAILGSKDLLEADIIPFVHNTGLTISAFDAWILLKGLETFPLRMEKMTENAKICAEFIEKSDVVNLIRYPGLHSHPQYCLACKQMDAPGAMIAFEVKGGKKGAFTFMNALQLILICNNLGDSRSIVTHPATTTHMKVSPEDRLKLGITDGIIRFSVGMEDPQDLLEDLQKGFDELTIFCKNKQ</sequence>
<dbReference type="Pfam" id="PF01053">
    <property type="entry name" value="Cys_Met_Meta_PP"/>
    <property type="match status" value="1"/>
</dbReference>
<name>A0A318MYB2_9PROT</name>
<keyword evidence="6" id="KW-1185">Reference proteome</keyword>
<comment type="caution">
    <text evidence="5">The sequence shown here is derived from an EMBL/GenBank/DDBJ whole genome shotgun (WGS) entry which is preliminary data.</text>
</comment>
<accession>A0A318MYB2</accession>
<dbReference type="GO" id="GO:0005737">
    <property type="term" value="C:cytoplasm"/>
    <property type="evidence" value="ECO:0007669"/>
    <property type="project" value="TreeGrafter"/>
</dbReference>
<proteinExistence type="inferred from homology"/>
<dbReference type="AlphaFoldDB" id="A0A318MYB2"/>
<dbReference type="Proteomes" id="UP000247565">
    <property type="component" value="Unassembled WGS sequence"/>
</dbReference>
<evidence type="ECO:0000256" key="2">
    <source>
        <dbReference type="ARBA" id="ARBA00022898"/>
    </source>
</evidence>
<dbReference type="SUPFAM" id="SSF53383">
    <property type="entry name" value="PLP-dependent transferases"/>
    <property type="match status" value="1"/>
</dbReference>
<dbReference type="InterPro" id="IPR015424">
    <property type="entry name" value="PyrdxlP-dep_Trfase"/>
</dbReference>
<dbReference type="RefSeq" id="WP_110439246.1">
    <property type="nucleotide sequence ID" value="NZ_CP046393.1"/>
</dbReference>
<feature type="modified residue" description="N6-(pyridoxal phosphate)lysine" evidence="3">
    <location>
        <position position="209"/>
    </location>
</feature>
<dbReference type="GO" id="GO:0030170">
    <property type="term" value="F:pyridoxal phosphate binding"/>
    <property type="evidence" value="ECO:0007669"/>
    <property type="project" value="InterPro"/>
</dbReference>
<evidence type="ECO:0000256" key="4">
    <source>
        <dbReference type="RuleBase" id="RU362118"/>
    </source>
</evidence>
<comment type="similarity">
    <text evidence="4">Belongs to the trans-sulfuration enzymes family.</text>
</comment>
<dbReference type="FunFam" id="3.40.640.10:FF:000046">
    <property type="entry name" value="Cystathionine gamma-lyase"/>
    <property type="match status" value="1"/>
</dbReference>
<dbReference type="InterPro" id="IPR000277">
    <property type="entry name" value="Cys/Met-Metab_PyrdxlP-dep_enz"/>
</dbReference>
<evidence type="ECO:0000313" key="6">
    <source>
        <dbReference type="Proteomes" id="UP000247565"/>
    </source>
</evidence>
<dbReference type="OrthoDB" id="9790858at2"/>
<reference evidence="5 6" key="1">
    <citation type="submission" date="2018-05" db="EMBL/GenBank/DDBJ databases">
        <title>Reference genomes for bee gut microbiota database.</title>
        <authorList>
            <person name="Ellegaard K.M."/>
        </authorList>
    </citation>
    <scope>NUCLEOTIDE SEQUENCE [LARGE SCALE GENOMIC DNA]</scope>
    <source>
        <strain evidence="5 6">ESL0284</strain>
    </source>
</reference>
<evidence type="ECO:0000256" key="1">
    <source>
        <dbReference type="ARBA" id="ARBA00001933"/>
    </source>
</evidence>
<dbReference type="EMBL" id="QGLT01000003">
    <property type="protein sequence ID" value="PXZ00323.1"/>
    <property type="molecule type" value="Genomic_DNA"/>
</dbReference>
<evidence type="ECO:0000256" key="3">
    <source>
        <dbReference type="PIRSR" id="PIRSR001434-2"/>
    </source>
</evidence>
<protein>
    <submittedName>
        <fullName evidence="5">O-succinylhomoserine sulfhydrylase</fullName>
    </submittedName>
</protein>
<dbReference type="InterPro" id="IPR015422">
    <property type="entry name" value="PyrdxlP-dep_Trfase_small"/>
</dbReference>
<dbReference type="Gene3D" id="3.90.1150.10">
    <property type="entry name" value="Aspartate Aminotransferase, domain 1"/>
    <property type="match status" value="1"/>
</dbReference>
<dbReference type="GO" id="GO:0019346">
    <property type="term" value="P:transsulfuration"/>
    <property type="evidence" value="ECO:0007669"/>
    <property type="project" value="InterPro"/>
</dbReference>